<name>A0ABW7GQL9_9BURK</name>
<dbReference type="GO" id="GO:0052621">
    <property type="term" value="F:diguanylate cyclase activity"/>
    <property type="evidence" value="ECO:0007669"/>
    <property type="project" value="UniProtKB-EC"/>
</dbReference>
<dbReference type="InterPro" id="IPR052163">
    <property type="entry name" value="DGC-Regulatory_Protein"/>
</dbReference>
<accession>A0ABW7GQL9</accession>
<dbReference type="Proteomes" id="UP001606302">
    <property type="component" value="Unassembled WGS sequence"/>
</dbReference>
<dbReference type="Gene3D" id="3.30.450.20">
    <property type="entry name" value="PAS domain"/>
    <property type="match status" value="1"/>
</dbReference>
<organism evidence="4 5">
    <name type="scientific">Pelomonas lactea</name>
    <dbReference type="NCBI Taxonomy" id="3299030"/>
    <lineage>
        <taxon>Bacteria</taxon>
        <taxon>Pseudomonadati</taxon>
        <taxon>Pseudomonadota</taxon>
        <taxon>Betaproteobacteria</taxon>
        <taxon>Burkholderiales</taxon>
        <taxon>Sphaerotilaceae</taxon>
        <taxon>Roseateles</taxon>
    </lineage>
</organism>
<dbReference type="PANTHER" id="PTHR46663">
    <property type="entry name" value="DIGUANYLATE CYCLASE DGCT-RELATED"/>
    <property type="match status" value="1"/>
</dbReference>
<keyword evidence="1" id="KW-1133">Transmembrane helix</keyword>
<keyword evidence="5" id="KW-1185">Reference proteome</keyword>
<dbReference type="CDD" id="cd18774">
    <property type="entry name" value="PDC2_HK_sensor"/>
    <property type="match status" value="1"/>
</dbReference>
<dbReference type="Pfam" id="PF00990">
    <property type="entry name" value="GGDEF"/>
    <property type="match status" value="1"/>
</dbReference>
<dbReference type="SUPFAM" id="SSF103190">
    <property type="entry name" value="Sensory domain-like"/>
    <property type="match status" value="1"/>
</dbReference>
<gene>
    <name evidence="4" type="ORF">ACG04Q_21900</name>
</gene>
<dbReference type="EMBL" id="JBIGHX010000009">
    <property type="protein sequence ID" value="MFG6464238.1"/>
    <property type="molecule type" value="Genomic_DNA"/>
</dbReference>
<dbReference type="Gene3D" id="6.10.340.10">
    <property type="match status" value="1"/>
</dbReference>
<dbReference type="Pfam" id="PF00672">
    <property type="entry name" value="HAMP"/>
    <property type="match status" value="1"/>
</dbReference>
<feature type="domain" description="GGDEF" evidence="3">
    <location>
        <begin position="441"/>
        <end position="569"/>
    </location>
</feature>
<keyword evidence="1" id="KW-0472">Membrane</keyword>
<feature type="domain" description="HAMP" evidence="2">
    <location>
        <begin position="362"/>
        <end position="414"/>
    </location>
</feature>
<dbReference type="NCBIfam" id="TIGR00254">
    <property type="entry name" value="GGDEF"/>
    <property type="match status" value="1"/>
</dbReference>
<dbReference type="Gene3D" id="3.30.70.270">
    <property type="match status" value="1"/>
</dbReference>
<evidence type="ECO:0000313" key="4">
    <source>
        <dbReference type="EMBL" id="MFG6464238.1"/>
    </source>
</evidence>
<keyword evidence="4" id="KW-0548">Nucleotidyltransferase</keyword>
<dbReference type="InterPro" id="IPR043128">
    <property type="entry name" value="Rev_trsase/Diguanyl_cyclase"/>
</dbReference>
<evidence type="ECO:0000256" key="1">
    <source>
        <dbReference type="SAM" id="Phobius"/>
    </source>
</evidence>
<reference evidence="4 5" key="1">
    <citation type="submission" date="2024-08" db="EMBL/GenBank/DDBJ databases">
        <authorList>
            <person name="Lu H."/>
        </authorList>
    </citation>
    <scope>NUCLEOTIDE SEQUENCE [LARGE SCALE GENOMIC DNA]</scope>
    <source>
        <strain evidence="4 5">DXS20W</strain>
    </source>
</reference>
<dbReference type="InterPro" id="IPR003660">
    <property type="entry name" value="HAMP_dom"/>
</dbReference>
<dbReference type="PROSITE" id="PS50887">
    <property type="entry name" value="GGDEF"/>
    <property type="match status" value="1"/>
</dbReference>
<keyword evidence="4" id="KW-0808">Transferase</keyword>
<protein>
    <submittedName>
        <fullName evidence="4">Diguanylate cyclase domain-containing protein</fullName>
        <ecNumber evidence="4">2.7.7.65</ecNumber>
    </submittedName>
</protein>
<dbReference type="RefSeq" id="WP_394513596.1">
    <property type="nucleotide sequence ID" value="NZ_JBIGHX010000009.1"/>
</dbReference>
<dbReference type="CDD" id="cd06225">
    <property type="entry name" value="HAMP"/>
    <property type="match status" value="1"/>
</dbReference>
<dbReference type="CDD" id="cd01949">
    <property type="entry name" value="GGDEF"/>
    <property type="match status" value="1"/>
</dbReference>
<evidence type="ECO:0000259" key="3">
    <source>
        <dbReference type="PROSITE" id="PS50887"/>
    </source>
</evidence>
<feature type="transmembrane region" description="Helical" evidence="1">
    <location>
        <begin position="338"/>
        <end position="361"/>
    </location>
</feature>
<dbReference type="InterPro" id="IPR029787">
    <property type="entry name" value="Nucleotide_cyclase"/>
</dbReference>
<comment type="caution">
    <text evidence="4">The sequence shown here is derived from an EMBL/GenBank/DDBJ whole genome shotgun (WGS) entry which is preliminary data.</text>
</comment>
<dbReference type="PANTHER" id="PTHR46663:SF2">
    <property type="entry name" value="GGDEF DOMAIN-CONTAINING PROTEIN"/>
    <property type="match status" value="1"/>
</dbReference>
<dbReference type="SUPFAM" id="SSF55073">
    <property type="entry name" value="Nucleotide cyclase"/>
    <property type="match status" value="1"/>
</dbReference>
<evidence type="ECO:0000313" key="5">
    <source>
        <dbReference type="Proteomes" id="UP001606302"/>
    </source>
</evidence>
<sequence>MIPRTLTDRLSLRSLLTLPPVLLVLGLALPAGLLCWQAARDSVEQLSGRLAAEAAGRIAVSLERQLGGAEAVLETAAPTGLPAPDNLERERELLRERFWLATSVHLAQNNYVYYGDRRGRFIGLWRFSEHEAELRLRTADTGPRTLYRFSGINGALRSPLTEEQVFDPRERPWFQRTLASPAALGWTPVYVDFKTQDLVVTRTKRVLNDAGEPEGVAATDVSLKQLGTLLARQTLGEDAVAMVVEPDGGLVGVSRGAYLSGPQDRLNAARSSDALVARSFDAVQREARSRTAGTFSFEDGDGRAVQVSHVRLDPALGLDWRVIVAAPRSSFLSGVQQGFMQAAVLAGIAALAALALGWAALHLVTRELRRLTDAARRVGDGVLDAPPDAGRTDALGDLARGLADMQTRLLTDQLTGLSNRSAILHRIDDRILQHRRRGDRWPFAIMRVTLRSLGDVNARLGHGVGDAVLKEAGQRLRAGVRIGDIVARYGGDEFLLLLESVDNRADAEAARTHLEAAMQLPLPSLASVASVADAPSPGAGFGVALYPDDGQDAQTLLRHAHADLHAHTR</sequence>
<dbReference type="InterPro" id="IPR029151">
    <property type="entry name" value="Sensor-like_sf"/>
</dbReference>
<keyword evidence="1" id="KW-0812">Transmembrane</keyword>
<dbReference type="SMART" id="SM00304">
    <property type="entry name" value="HAMP"/>
    <property type="match status" value="1"/>
</dbReference>
<proteinExistence type="predicted"/>
<dbReference type="InterPro" id="IPR000160">
    <property type="entry name" value="GGDEF_dom"/>
</dbReference>
<dbReference type="SUPFAM" id="SSF158472">
    <property type="entry name" value="HAMP domain-like"/>
    <property type="match status" value="1"/>
</dbReference>
<dbReference type="EC" id="2.7.7.65" evidence="4"/>
<dbReference type="PROSITE" id="PS50885">
    <property type="entry name" value="HAMP"/>
    <property type="match status" value="1"/>
</dbReference>
<dbReference type="SMART" id="SM00267">
    <property type="entry name" value="GGDEF"/>
    <property type="match status" value="1"/>
</dbReference>
<evidence type="ECO:0000259" key="2">
    <source>
        <dbReference type="PROSITE" id="PS50885"/>
    </source>
</evidence>